<proteinExistence type="predicted"/>
<dbReference type="EMBL" id="BAAAHP010000049">
    <property type="protein sequence ID" value="GAA0930539.1"/>
    <property type="molecule type" value="Genomic_DNA"/>
</dbReference>
<evidence type="ECO:0000313" key="3">
    <source>
        <dbReference type="Proteomes" id="UP001499967"/>
    </source>
</evidence>
<dbReference type="Proteomes" id="UP001499967">
    <property type="component" value="Unassembled WGS sequence"/>
</dbReference>
<evidence type="ECO:0000259" key="1">
    <source>
        <dbReference type="Pfam" id="PF10615"/>
    </source>
</evidence>
<comment type="caution">
    <text evidence="2">The sequence shown here is derived from an EMBL/GenBank/DDBJ whole genome shotgun (WGS) entry which is preliminary data.</text>
</comment>
<reference evidence="2 3" key="1">
    <citation type="journal article" date="2019" name="Int. J. Syst. Evol. Microbiol.">
        <title>The Global Catalogue of Microorganisms (GCM) 10K type strain sequencing project: providing services to taxonomists for standard genome sequencing and annotation.</title>
        <authorList>
            <consortium name="The Broad Institute Genomics Platform"/>
            <consortium name="The Broad Institute Genome Sequencing Center for Infectious Disease"/>
            <person name="Wu L."/>
            <person name="Ma J."/>
        </authorList>
    </citation>
    <scope>NUCLEOTIDE SEQUENCE [LARGE SCALE GENOMIC DNA]</scope>
    <source>
        <strain evidence="2 3">JCM 11117</strain>
    </source>
</reference>
<dbReference type="RefSeq" id="WP_343940809.1">
    <property type="nucleotide sequence ID" value="NZ_BAAAHP010000049.1"/>
</dbReference>
<dbReference type="Pfam" id="PF10615">
    <property type="entry name" value="DUF2470"/>
    <property type="match status" value="1"/>
</dbReference>
<keyword evidence="3" id="KW-1185">Reference proteome</keyword>
<name>A0ABN1PMS1_9PSEU</name>
<gene>
    <name evidence="2" type="ORF">GCM10009559_17990</name>
</gene>
<evidence type="ECO:0000313" key="2">
    <source>
        <dbReference type="EMBL" id="GAA0930539.1"/>
    </source>
</evidence>
<accession>A0ABN1PMS1</accession>
<dbReference type="SUPFAM" id="SSF50475">
    <property type="entry name" value="FMN-binding split barrel"/>
    <property type="match status" value="1"/>
</dbReference>
<dbReference type="Gene3D" id="3.20.180.10">
    <property type="entry name" value="PNP-oxidase-like"/>
    <property type="match status" value="1"/>
</dbReference>
<feature type="domain" description="DUF2470" evidence="1">
    <location>
        <begin position="158"/>
        <end position="231"/>
    </location>
</feature>
<dbReference type="InterPro" id="IPR037119">
    <property type="entry name" value="Haem_oxidase_HugZ-like_sf"/>
</dbReference>
<sequence length="242" mass="25095">MAAIGPSAGERARTVLACAPTLEVEVADGAETVAVHGVQPDGALALLVPERGTLARWADGLRPWCTVRAAQVTSVPSPDRVVDRVTVRGHLCVHPDVPAGMDTLMAAASGEASDVLPVDAAVLLRVNVRGVLLGHDPVSVSEFATAACDPLATVGDVVVAHLAVDHAADVRALAALLGDPFVDRARSVTPIGIDRFGITLLARSAVAARRVRLDFPAPVRGAHEVRSAMQELYRATRAAGRG</sequence>
<organism evidence="2 3">
    <name type="scientific">Pseudonocardia zijingensis</name>
    <dbReference type="NCBI Taxonomy" id="153376"/>
    <lineage>
        <taxon>Bacteria</taxon>
        <taxon>Bacillati</taxon>
        <taxon>Actinomycetota</taxon>
        <taxon>Actinomycetes</taxon>
        <taxon>Pseudonocardiales</taxon>
        <taxon>Pseudonocardiaceae</taxon>
        <taxon>Pseudonocardia</taxon>
    </lineage>
</organism>
<dbReference type="InterPro" id="IPR019595">
    <property type="entry name" value="DUF2470"/>
</dbReference>
<protein>
    <recommendedName>
        <fullName evidence="1">DUF2470 domain-containing protein</fullName>
    </recommendedName>
</protein>